<dbReference type="Gramene" id="PNT60780">
    <property type="protein sequence ID" value="PNT60780"/>
    <property type="gene ID" value="BRADI_5g04713v3"/>
</dbReference>
<dbReference type="EMBL" id="CM000884">
    <property type="protein sequence ID" value="PNT60780.1"/>
    <property type="molecule type" value="Genomic_DNA"/>
</dbReference>
<organism evidence="2">
    <name type="scientific">Brachypodium distachyon</name>
    <name type="common">Purple false brome</name>
    <name type="synonym">Trachynia distachya</name>
    <dbReference type="NCBI Taxonomy" id="15368"/>
    <lineage>
        <taxon>Eukaryota</taxon>
        <taxon>Viridiplantae</taxon>
        <taxon>Streptophyta</taxon>
        <taxon>Embryophyta</taxon>
        <taxon>Tracheophyta</taxon>
        <taxon>Spermatophyta</taxon>
        <taxon>Magnoliopsida</taxon>
        <taxon>Liliopsida</taxon>
        <taxon>Poales</taxon>
        <taxon>Poaceae</taxon>
        <taxon>BOP clade</taxon>
        <taxon>Pooideae</taxon>
        <taxon>Stipodae</taxon>
        <taxon>Brachypodieae</taxon>
        <taxon>Brachypodium</taxon>
    </lineage>
</organism>
<reference evidence="2 3" key="1">
    <citation type="journal article" date="2010" name="Nature">
        <title>Genome sequencing and analysis of the model grass Brachypodium distachyon.</title>
        <authorList>
            <consortium name="International Brachypodium Initiative"/>
        </authorList>
    </citation>
    <scope>NUCLEOTIDE SEQUENCE [LARGE SCALE GENOMIC DNA]</scope>
    <source>
        <strain evidence="2 3">Bd21</strain>
    </source>
</reference>
<protein>
    <submittedName>
        <fullName evidence="2 3">Uncharacterized protein</fullName>
    </submittedName>
</protein>
<dbReference type="Proteomes" id="UP000008810">
    <property type="component" value="Chromosome 5"/>
</dbReference>
<feature type="region of interest" description="Disordered" evidence="1">
    <location>
        <begin position="1"/>
        <end position="57"/>
    </location>
</feature>
<evidence type="ECO:0000313" key="3">
    <source>
        <dbReference type="EnsemblPlants" id="PNT60780"/>
    </source>
</evidence>
<evidence type="ECO:0000313" key="2">
    <source>
        <dbReference type="EMBL" id="PNT60780.1"/>
    </source>
</evidence>
<feature type="compositionally biased region" description="Polar residues" evidence="1">
    <location>
        <begin position="81"/>
        <end position="92"/>
    </location>
</feature>
<reference evidence="3" key="3">
    <citation type="submission" date="2018-08" db="UniProtKB">
        <authorList>
            <consortium name="EnsemblPlants"/>
        </authorList>
    </citation>
    <scope>IDENTIFICATION</scope>
    <source>
        <strain evidence="3">cv. Bd21</strain>
    </source>
</reference>
<gene>
    <name evidence="2" type="ORF">BRADI_5g04713v3</name>
</gene>
<dbReference type="InParanoid" id="A0A2K2CFI0"/>
<evidence type="ECO:0000313" key="4">
    <source>
        <dbReference type="Proteomes" id="UP000008810"/>
    </source>
</evidence>
<proteinExistence type="predicted"/>
<feature type="region of interest" description="Disordered" evidence="1">
    <location>
        <begin position="74"/>
        <end position="102"/>
    </location>
</feature>
<reference evidence="2" key="2">
    <citation type="submission" date="2017-06" db="EMBL/GenBank/DDBJ databases">
        <title>WGS assembly of Brachypodium distachyon.</title>
        <authorList>
            <consortium name="The International Brachypodium Initiative"/>
            <person name="Lucas S."/>
            <person name="Harmon-Smith M."/>
            <person name="Lail K."/>
            <person name="Tice H."/>
            <person name="Grimwood J."/>
            <person name="Bruce D."/>
            <person name="Barry K."/>
            <person name="Shu S."/>
            <person name="Lindquist E."/>
            <person name="Wang M."/>
            <person name="Pitluck S."/>
            <person name="Vogel J.P."/>
            <person name="Garvin D.F."/>
            <person name="Mockler T.C."/>
            <person name="Schmutz J."/>
            <person name="Rokhsar D."/>
            <person name="Bevan M.W."/>
        </authorList>
    </citation>
    <scope>NUCLEOTIDE SEQUENCE</scope>
    <source>
        <strain evidence="2">Bd21</strain>
    </source>
</reference>
<accession>A0A2K2CFI0</accession>
<dbReference type="AlphaFoldDB" id="A0A2K2CFI0"/>
<evidence type="ECO:0000256" key="1">
    <source>
        <dbReference type="SAM" id="MobiDB-lite"/>
    </source>
</evidence>
<dbReference type="EnsemblPlants" id="PNT60780">
    <property type="protein sequence ID" value="PNT60780"/>
    <property type="gene ID" value="BRADI_5g04713v3"/>
</dbReference>
<name>A0A2K2CFI0_BRADI</name>
<keyword evidence="4" id="KW-1185">Reference proteome</keyword>
<sequence>MGQPHAPVVPNLRPQRPKPPTPETIRLSRNGRNLQKDARTGRLPSHPKSPSNVHLRPLRSAGVTAGSAFLRPQFSRKTPPLRSTVTAAWSRTRNAEAAEVSV</sequence>